<dbReference type="Pfam" id="PF01551">
    <property type="entry name" value="Peptidase_M23"/>
    <property type="match status" value="1"/>
</dbReference>
<dbReference type="InterPro" id="IPR016047">
    <property type="entry name" value="M23ase_b-sheet_dom"/>
</dbReference>
<dbReference type="Pfam" id="PF07501">
    <property type="entry name" value="G5"/>
    <property type="match status" value="1"/>
</dbReference>
<feature type="domain" description="LysM" evidence="4">
    <location>
        <begin position="215"/>
        <end position="260"/>
    </location>
</feature>
<dbReference type="PROSITE" id="PS51782">
    <property type="entry name" value="LYSM"/>
    <property type="match status" value="1"/>
</dbReference>
<evidence type="ECO:0000259" key="4">
    <source>
        <dbReference type="PROSITE" id="PS51782"/>
    </source>
</evidence>
<dbReference type="EMBL" id="BORB01000050">
    <property type="protein sequence ID" value="GIN59574.1"/>
    <property type="molecule type" value="Genomic_DNA"/>
</dbReference>
<dbReference type="PROSITE" id="PS51109">
    <property type="entry name" value="G5"/>
    <property type="match status" value="1"/>
</dbReference>
<dbReference type="CDD" id="cd12797">
    <property type="entry name" value="M23_peptidase"/>
    <property type="match status" value="1"/>
</dbReference>
<dbReference type="InterPro" id="IPR011098">
    <property type="entry name" value="G5_dom"/>
</dbReference>
<dbReference type="RefSeq" id="WP_212967338.1">
    <property type="nucleotide sequence ID" value="NZ_BORB01000050.1"/>
</dbReference>
<organism evidence="5 6">
    <name type="scientific">Lederbergia ruris</name>
    <dbReference type="NCBI Taxonomy" id="217495"/>
    <lineage>
        <taxon>Bacteria</taxon>
        <taxon>Bacillati</taxon>
        <taxon>Bacillota</taxon>
        <taxon>Bacilli</taxon>
        <taxon>Bacillales</taxon>
        <taxon>Bacillaceae</taxon>
        <taxon>Lederbergia</taxon>
    </lineage>
</organism>
<dbReference type="InterPro" id="IPR018392">
    <property type="entry name" value="LysM"/>
</dbReference>
<protein>
    <submittedName>
        <fullName evidence="5">Uncharacterized protein</fullName>
    </submittedName>
</protein>
<keyword evidence="6" id="KW-1185">Reference proteome</keyword>
<dbReference type="Gene3D" id="2.70.70.10">
    <property type="entry name" value="Glucose Permease (Domain IIA)"/>
    <property type="match status" value="1"/>
</dbReference>
<proteinExistence type="predicted"/>
<evidence type="ECO:0000313" key="6">
    <source>
        <dbReference type="Proteomes" id="UP000679950"/>
    </source>
</evidence>
<feature type="transmembrane region" description="Helical" evidence="2">
    <location>
        <begin position="12"/>
        <end position="30"/>
    </location>
</feature>
<keyword evidence="2" id="KW-1133">Transmembrane helix</keyword>
<dbReference type="InterPro" id="IPR036779">
    <property type="entry name" value="LysM_dom_sf"/>
</dbReference>
<dbReference type="PANTHER" id="PTHR21666">
    <property type="entry name" value="PEPTIDASE-RELATED"/>
    <property type="match status" value="1"/>
</dbReference>
<evidence type="ECO:0000259" key="3">
    <source>
        <dbReference type="PROSITE" id="PS51109"/>
    </source>
</evidence>
<dbReference type="InterPro" id="IPR011055">
    <property type="entry name" value="Dup_hybrid_motif"/>
</dbReference>
<dbReference type="SUPFAM" id="SSF54106">
    <property type="entry name" value="LysM domain"/>
    <property type="match status" value="1"/>
</dbReference>
<dbReference type="InterPro" id="IPR050570">
    <property type="entry name" value="Cell_wall_metabolism_enzyme"/>
</dbReference>
<accession>A0ABQ4KR04</accession>
<sequence length="475" mass="53430">MNLQDRSRIKVGTYLIAIISVFALFMNVTLPAQAETSLDTIYHVYMDEEYLGNVSSKAVVESEIDKLIEEEKQKYKEYQFGLTNDITYIEEDVFRSEPEDDATRKKIAAKAKIQAIATAIVVNNEAIVYLKNEEEANQVLEHLQQKYVTEDEWQDYQERQERKDLATELKADESAITNIKIKEDISFQEKAVDPKDILVEKDAVEFLQKGTLEEKQHEVQVGEALESIAEKYDLSAKDLMELNEGITADTVLQIGQKLQTLETKPLLHVLVEKELYQEESVPFEKEVIENDEMPKGETKTKQEGQNGKSGFLYNIVEENGSQTKKETKKETRIKEPVKEMIEKGTKVIPARGSGTFAWPTNGGYISSEMGQRWGSLHKGIDIARPDNRTIKAADNGVVESAGWDDGGYGNKVVIDHQNGFRTVYAHMDSISVSAGEKVEKGSPLGIMGSTGFATGVHLHFEVYKNGSLQNPLSYL</sequence>
<reference evidence="5 6" key="1">
    <citation type="submission" date="2021-03" db="EMBL/GenBank/DDBJ databases">
        <title>Antimicrobial resistance genes in bacteria isolated from Japanese honey, and their potential for conferring macrolide and lincosamide resistance in the American foulbrood pathogen Paenibacillus larvae.</title>
        <authorList>
            <person name="Okamoto M."/>
            <person name="Kumagai M."/>
            <person name="Kanamori H."/>
            <person name="Takamatsu D."/>
        </authorList>
    </citation>
    <scope>NUCLEOTIDE SEQUENCE [LARGE SCALE GENOMIC DNA]</scope>
    <source>
        <strain evidence="5 6">J8TS2</strain>
    </source>
</reference>
<dbReference type="SMART" id="SM01208">
    <property type="entry name" value="G5"/>
    <property type="match status" value="1"/>
</dbReference>
<keyword evidence="1" id="KW-0732">Signal</keyword>
<dbReference type="SUPFAM" id="SSF51261">
    <property type="entry name" value="Duplicated hybrid motif"/>
    <property type="match status" value="1"/>
</dbReference>
<dbReference type="Proteomes" id="UP000679950">
    <property type="component" value="Unassembled WGS sequence"/>
</dbReference>
<comment type="caution">
    <text evidence="5">The sequence shown here is derived from an EMBL/GenBank/DDBJ whole genome shotgun (WGS) entry which is preliminary data.</text>
</comment>
<keyword evidence="2" id="KW-0812">Transmembrane</keyword>
<dbReference type="SMART" id="SM00257">
    <property type="entry name" value="LysM"/>
    <property type="match status" value="1"/>
</dbReference>
<dbReference type="Gene3D" id="3.10.350.10">
    <property type="entry name" value="LysM domain"/>
    <property type="match status" value="1"/>
</dbReference>
<dbReference type="PANTHER" id="PTHR21666:SF270">
    <property type="entry name" value="MUREIN HYDROLASE ACTIVATOR ENVC"/>
    <property type="match status" value="1"/>
</dbReference>
<dbReference type="Gene3D" id="2.20.230.10">
    <property type="entry name" value="Resuscitation-promoting factor rpfb"/>
    <property type="match status" value="1"/>
</dbReference>
<dbReference type="Pfam" id="PF01476">
    <property type="entry name" value="LysM"/>
    <property type="match status" value="1"/>
</dbReference>
<keyword evidence="2" id="KW-0472">Membrane</keyword>
<evidence type="ECO:0000256" key="1">
    <source>
        <dbReference type="ARBA" id="ARBA00022729"/>
    </source>
</evidence>
<feature type="domain" description="G5" evidence="3">
    <location>
        <begin position="267"/>
        <end position="347"/>
    </location>
</feature>
<name>A0ABQ4KR04_9BACI</name>
<evidence type="ECO:0000256" key="2">
    <source>
        <dbReference type="SAM" id="Phobius"/>
    </source>
</evidence>
<evidence type="ECO:0000313" key="5">
    <source>
        <dbReference type="EMBL" id="GIN59574.1"/>
    </source>
</evidence>
<gene>
    <name evidence="5" type="ORF">J8TS2_38930</name>
</gene>